<gene>
    <name evidence="2" type="ORF">P8192_02140</name>
</gene>
<evidence type="ECO:0000256" key="1">
    <source>
        <dbReference type="SAM" id="Phobius"/>
    </source>
</evidence>
<keyword evidence="1" id="KW-0472">Membrane</keyword>
<evidence type="ECO:0000313" key="2">
    <source>
        <dbReference type="EMBL" id="WFP16947.1"/>
    </source>
</evidence>
<keyword evidence="1" id="KW-1133">Transmembrane helix</keyword>
<keyword evidence="3" id="KW-1185">Reference proteome</keyword>
<name>A0ABY8H8L1_9MICC</name>
<feature type="transmembrane region" description="Helical" evidence="1">
    <location>
        <begin position="126"/>
        <end position="143"/>
    </location>
</feature>
<sequence length="147" mass="16251">MVTINHEVQTKPRRTGGQKFFAVVSLVLFIVAGWLFLSPTSYSLMEDAGTVTCGPLGFGNSDISPDFTQNESNLEARGSWIETTWPSLDLENNEDPAYTPERIESIQEETNTALQDQCVPTRQSRMATLTVTLSLALGALILARRTR</sequence>
<evidence type="ECO:0000313" key="3">
    <source>
        <dbReference type="Proteomes" id="UP001219037"/>
    </source>
</evidence>
<accession>A0ABY8H8L1</accession>
<reference evidence="2 3" key="1">
    <citation type="submission" date="2023-04" db="EMBL/GenBank/DDBJ databases">
        <title>Funneling lignin-derived compounds into biodiesel using alkali-halophilic Citricoccus sp. P2.</title>
        <authorList>
            <person name="Luo C.-B."/>
        </authorList>
    </citation>
    <scope>NUCLEOTIDE SEQUENCE [LARGE SCALE GENOMIC DNA]</scope>
    <source>
        <strain evidence="2 3">P2</strain>
    </source>
</reference>
<keyword evidence="1" id="KW-0812">Transmembrane</keyword>
<dbReference type="Proteomes" id="UP001219037">
    <property type="component" value="Chromosome"/>
</dbReference>
<organism evidence="2 3">
    <name type="scientific">Citricoccus muralis</name>
    <dbReference type="NCBI Taxonomy" id="169134"/>
    <lineage>
        <taxon>Bacteria</taxon>
        <taxon>Bacillati</taxon>
        <taxon>Actinomycetota</taxon>
        <taxon>Actinomycetes</taxon>
        <taxon>Micrococcales</taxon>
        <taxon>Micrococcaceae</taxon>
        <taxon>Citricoccus</taxon>
    </lineage>
</organism>
<feature type="transmembrane region" description="Helical" evidence="1">
    <location>
        <begin position="20"/>
        <end position="37"/>
    </location>
</feature>
<dbReference type="EMBL" id="CP121252">
    <property type="protein sequence ID" value="WFP16947.1"/>
    <property type="molecule type" value="Genomic_DNA"/>
</dbReference>
<dbReference type="RefSeq" id="WP_278158126.1">
    <property type="nucleotide sequence ID" value="NZ_CP121252.1"/>
</dbReference>
<proteinExistence type="predicted"/>
<protein>
    <submittedName>
        <fullName evidence="2">Uncharacterized protein</fullName>
    </submittedName>
</protein>